<evidence type="ECO:0000256" key="4">
    <source>
        <dbReference type="ARBA" id="ARBA00022741"/>
    </source>
</evidence>
<evidence type="ECO:0000313" key="13">
    <source>
        <dbReference type="Proteomes" id="UP000094379"/>
    </source>
</evidence>
<keyword evidence="2" id="KW-0812">Transmembrane</keyword>
<evidence type="ECO:0000313" key="12">
    <source>
        <dbReference type="EMBL" id="ODN65699.1"/>
    </source>
</evidence>
<dbReference type="PANTHER" id="PTHR13504">
    <property type="entry name" value="FIDO DOMAIN-CONTAINING PROTEIN DDB_G0283145"/>
    <property type="match status" value="1"/>
</dbReference>
<evidence type="ECO:0000256" key="9">
    <source>
        <dbReference type="PIRSR" id="PIRSR640198-1"/>
    </source>
</evidence>
<evidence type="ECO:0000256" key="10">
    <source>
        <dbReference type="PIRSR" id="PIRSR640198-2"/>
    </source>
</evidence>
<dbReference type="STRING" id="291169.A9E74_02545"/>
<reference evidence="12 13" key="1">
    <citation type="submission" date="2016-07" db="EMBL/GenBank/DDBJ databases">
        <title>Draft Genome Sequence of Methylophaga muralis Bur 1.</title>
        <authorList>
            <person name="Vasilenko O.V."/>
            <person name="Doronina N.V."/>
            <person name="Shmareva M.N."/>
            <person name="Tarlachkov S.V."/>
            <person name="Mustakhimov I."/>
            <person name="Trotsenko Y.A."/>
        </authorList>
    </citation>
    <scope>NUCLEOTIDE SEQUENCE [LARGE SCALE GENOMIC DNA]</scope>
    <source>
        <strain evidence="12 13">Bur 1</strain>
    </source>
</reference>
<organism evidence="12 13">
    <name type="scientific">Methylophaga muralis</name>
    <dbReference type="NCBI Taxonomy" id="291169"/>
    <lineage>
        <taxon>Bacteria</taxon>
        <taxon>Pseudomonadati</taxon>
        <taxon>Pseudomonadota</taxon>
        <taxon>Gammaproteobacteria</taxon>
        <taxon>Thiotrichales</taxon>
        <taxon>Piscirickettsiaceae</taxon>
        <taxon>Methylophaga</taxon>
    </lineage>
</organism>
<dbReference type="InterPro" id="IPR040198">
    <property type="entry name" value="Fido_containing"/>
</dbReference>
<evidence type="ECO:0000259" key="11">
    <source>
        <dbReference type="PROSITE" id="PS51459"/>
    </source>
</evidence>
<sequence>MSDIEFKLSNWRDGNVAAERMAGAILHLEGFSSVDPQCPLGGPDGGKDLLCQKNTWQYIAAAYFPTTNKEFKDIKSKFEGDLAGVNKNSANGIVFLTNQKLTPGERSQLEALAEKQSHLCILYHIERILGILNSPAGYGVRLQYLGTPMTTEEQISFFSRWDTALSDKLHENSLLVIRELSKKIDSLSMPLTAMQGDLGQLSEFAQRTTAAIGELVGRSDKAKIPAPLKLQSTRALSVETICTWHRAIMLDTARGGFLPGGVLRDKDIWISKGSASKEDAIYVPPHPDQVLKQLEVLCDSWNEEYERLLTAKKQEIINEIAKFHHGFLHIHPFIDGNGRLARFILAQQAFELLGITRKIVIEDRRPYLDSLSKADDGDSSDLEREITQVLFGVEFVSGSPCQMSGQICPNCGNAILDLAQDQQGVECSSCSAYYPASS</sequence>
<proteinExistence type="predicted"/>
<dbReference type="SUPFAM" id="SSF140931">
    <property type="entry name" value="Fic-like"/>
    <property type="match status" value="1"/>
</dbReference>
<evidence type="ECO:0000256" key="3">
    <source>
        <dbReference type="ARBA" id="ARBA00022737"/>
    </source>
</evidence>
<gene>
    <name evidence="12" type="ORF">A9E74_02545</name>
</gene>
<dbReference type="EMBL" id="MCRI01000045">
    <property type="protein sequence ID" value="ODN65699.1"/>
    <property type="molecule type" value="Genomic_DNA"/>
</dbReference>
<evidence type="ECO:0000256" key="8">
    <source>
        <dbReference type="ARBA" id="ARBA00023136"/>
    </source>
</evidence>
<keyword evidence="8" id="KW-0472">Membrane</keyword>
<keyword evidence="6 10" id="KW-0067">ATP-binding</keyword>
<keyword evidence="3" id="KW-0677">Repeat</keyword>
<dbReference type="GO" id="GO:0005524">
    <property type="term" value="F:ATP binding"/>
    <property type="evidence" value="ECO:0007669"/>
    <property type="project" value="UniProtKB-KW"/>
</dbReference>
<comment type="subcellular location">
    <subcellularLocation>
        <location evidence="1">Membrane</location>
        <topology evidence="1">Single-pass membrane protein</topology>
    </subcellularLocation>
</comment>
<dbReference type="InterPro" id="IPR003812">
    <property type="entry name" value="Fido"/>
</dbReference>
<feature type="binding site" evidence="10">
    <location>
        <begin position="335"/>
        <end position="342"/>
    </location>
    <ligand>
        <name>ATP</name>
        <dbReference type="ChEBI" id="CHEBI:30616"/>
    </ligand>
</feature>
<evidence type="ECO:0000256" key="7">
    <source>
        <dbReference type="ARBA" id="ARBA00022989"/>
    </source>
</evidence>
<feature type="domain" description="Fido" evidence="11">
    <location>
        <begin position="236"/>
        <end position="392"/>
    </location>
</feature>
<keyword evidence="7" id="KW-1133">Transmembrane helix</keyword>
<accession>A0A1E3GNT4</accession>
<evidence type="ECO:0000256" key="5">
    <source>
        <dbReference type="ARBA" id="ARBA00022803"/>
    </source>
</evidence>
<keyword evidence="4 10" id="KW-0547">Nucleotide-binding</keyword>
<protein>
    <submittedName>
        <fullName evidence="12">Fic/DOC family protein</fullName>
    </submittedName>
</protein>
<dbReference type="GO" id="GO:0016020">
    <property type="term" value="C:membrane"/>
    <property type="evidence" value="ECO:0007669"/>
    <property type="project" value="UniProtKB-SubCell"/>
</dbReference>
<feature type="active site" evidence="9">
    <location>
        <position position="331"/>
    </location>
</feature>
<evidence type="ECO:0000256" key="2">
    <source>
        <dbReference type="ARBA" id="ARBA00022692"/>
    </source>
</evidence>
<dbReference type="Proteomes" id="UP000094379">
    <property type="component" value="Unassembled WGS sequence"/>
</dbReference>
<dbReference type="InterPro" id="IPR036597">
    <property type="entry name" value="Fido-like_dom_sf"/>
</dbReference>
<dbReference type="Pfam" id="PF02661">
    <property type="entry name" value="Fic"/>
    <property type="match status" value="1"/>
</dbReference>
<name>A0A1E3GNT4_9GAMM</name>
<evidence type="ECO:0000256" key="1">
    <source>
        <dbReference type="ARBA" id="ARBA00004167"/>
    </source>
</evidence>
<keyword evidence="13" id="KW-1185">Reference proteome</keyword>
<dbReference type="RefSeq" id="WP_069296920.1">
    <property type="nucleotide sequence ID" value="NZ_MCRI01000045.1"/>
</dbReference>
<comment type="caution">
    <text evidence="12">The sequence shown here is derived from an EMBL/GenBank/DDBJ whole genome shotgun (WGS) entry which is preliminary data.</text>
</comment>
<evidence type="ECO:0000256" key="6">
    <source>
        <dbReference type="ARBA" id="ARBA00022840"/>
    </source>
</evidence>
<dbReference type="AlphaFoldDB" id="A0A1E3GNT4"/>
<dbReference type="PANTHER" id="PTHR13504:SF34">
    <property type="entry name" value="PROTEIN ADENYLYLTRANSFERASE FICD"/>
    <property type="match status" value="1"/>
</dbReference>
<dbReference type="Gene3D" id="1.10.3290.10">
    <property type="entry name" value="Fido-like domain"/>
    <property type="match status" value="1"/>
</dbReference>
<keyword evidence="5" id="KW-0802">TPR repeat</keyword>
<dbReference type="PROSITE" id="PS51459">
    <property type="entry name" value="FIDO"/>
    <property type="match status" value="1"/>
</dbReference>